<dbReference type="InterPro" id="IPR001623">
    <property type="entry name" value="DnaJ_domain"/>
</dbReference>
<dbReference type="InterPro" id="IPR036869">
    <property type="entry name" value="J_dom_sf"/>
</dbReference>
<feature type="region of interest" description="Disordered" evidence="2">
    <location>
        <begin position="275"/>
        <end position="305"/>
    </location>
</feature>
<proteinExistence type="predicted"/>
<evidence type="ECO:0000256" key="1">
    <source>
        <dbReference type="ARBA" id="ARBA00023186"/>
    </source>
</evidence>
<gene>
    <name evidence="5" type="ORF">MMYC01_202786</name>
</gene>
<evidence type="ECO:0000313" key="5">
    <source>
        <dbReference type="EMBL" id="KXX81065.1"/>
    </source>
</evidence>
<dbReference type="SUPFAM" id="SSF46565">
    <property type="entry name" value="Chaperone J-domain"/>
    <property type="match status" value="1"/>
</dbReference>
<feature type="transmembrane region" description="Helical" evidence="3">
    <location>
        <begin position="198"/>
        <end position="218"/>
    </location>
</feature>
<keyword evidence="3" id="KW-0472">Membrane</keyword>
<reference evidence="5 6" key="1">
    <citation type="journal article" date="2016" name="Genome Announc.">
        <title>Genome Sequence of Madurella mycetomatis mm55, Isolated from a Human Mycetoma Case in Sudan.</title>
        <authorList>
            <person name="Smit S."/>
            <person name="Derks M.F."/>
            <person name="Bervoets S."/>
            <person name="Fahal A."/>
            <person name="van Leeuwen W."/>
            <person name="van Belkum A."/>
            <person name="van de Sande W.W."/>
        </authorList>
    </citation>
    <scope>NUCLEOTIDE SEQUENCE [LARGE SCALE GENOMIC DNA]</scope>
    <source>
        <strain evidence="6">mm55</strain>
    </source>
</reference>
<evidence type="ECO:0000256" key="2">
    <source>
        <dbReference type="SAM" id="MobiDB-lite"/>
    </source>
</evidence>
<comment type="caution">
    <text evidence="5">The sequence shown here is derived from an EMBL/GenBank/DDBJ whole genome shotgun (WGS) entry which is preliminary data.</text>
</comment>
<keyword evidence="6" id="KW-1185">Reference proteome</keyword>
<dbReference type="PRINTS" id="PR00625">
    <property type="entry name" value="JDOMAIN"/>
</dbReference>
<name>A0A175WBR9_9PEZI</name>
<dbReference type="PANTHER" id="PTHR44145:SF3">
    <property type="entry name" value="DNAJ HOMOLOG SUBFAMILY A MEMBER 3, MITOCHONDRIAL"/>
    <property type="match status" value="1"/>
</dbReference>
<keyword evidence="1" id="KW-0143">Chaperone</keyword>
<sequence length="305" mass="34803">MLPKVSKAAICPNIAAFSAICTQAPITSQCRPWGCRAACQQTRSYASVLHGQPNQKDKGRADDQPRWPASAHPTPYEIFGLARDGPYDKARYFQLAKLYHPDRRHHTSSDGIPQLTKLERYRLVVAAHEILSNPQKRRLYDLYGVGWDSGADVRARHRAVDRTWREGPGNASMNATWEDWEQWRRQWEGTGEKQEPVFISNGGFASIMMLFFFIASWAQITRAGTNSMNLLDMRDERHAAISRDMQRRQGERAGLDRERRVQSFLRQRELENWAHDLPGHGLPEGSGTSQRHARMDGQVTTAHGR</sequence>
<feature type="domain" description="J" evidence="4">
    <location>
        <begin position="74"/>
        <end position="144"/>
    </location>
</feature>
<feature type="region of interest" description="Disordered" evidence="2">
    <location>
        <begin position="50"/>
        <end position="71"/>
    </location>
</feature>
<dbReference type="Gene3D" id="1.10.287.110">
    <property type="entry name" value="DnaJ domain"/>
    <property type="match status" value="1"/>
</dbReference>
<evidence type="ECO:0000256" key="3">
    <source>
        <dbReference type="SAM" id="Phobius"/>
    </source>
</evidence>
<dbReference type="OrthoDB" id="445556at2759"/>
<dbReference type="InterPro" id="IPR051938">
    <property type="entry name" value="Apopto_cytoskel_mod"/>
</dbReference>
<dbReference type="AlphaFoldDB" id="A0A175WBR9"/>
<dbReference type="InterPro" id="IPR018253">
    <property type="entry name" value="DnaJ_domain_CS"/>
</dbReference>
<keyword evidence="3" id="KW-1133">Transmembrane helix</keyword>
<dbReference type="PROSITE" id="PS50076">
    <property type="entry name" value="DNAJ_2"/>
    <property type="match status" value="1"/>
</dbReference>
<dbReference type="PANTHER" id="PTHR44145">
    <property type="entry name" value="DNAJ HOMOLOG SUBFAMILY A MEMBER 3, MITOCHONDRIAL"/>
    <property type="match status" value="1"/>
</dbReference>
<protein>
    <submittedName>
        <fullName evidence="5">J domain-containing protein 1</fullName>
    </submittedName>
</protein>
<organism evidence="5 6">
    <name type="scientific">Madurella mycetomatis</name>
    <dbReference type="NCBI Taxonomy" id="100816"/>
    <lineage>
        <taxon>Eukaryota</taxon>
        <taxon>Fungi</taxon>
        <taxon>Dikarya</taxon>
        <taxon>Ascomycota</taxon>
        <taxon>Pezizomycotina</taxon>
        <taxon>Sordariomycetes</taxon>
        <taxon>Sordariomycetidae</taxon>
        <taxon>Sordariales</taxon>
        <taxon>Sordariales incertae sedis</taxon>
        <taxon>Madurella</taxon>
    </lineage>
</organism>
<evidence type="ECO:0000259" key="4">
    <source>
        <dbReference type="PROSITE" id="PS50076"/>
    </source>
</evidence>
<dbReference type="SMART" id="SM00271">
    <property type="entry name" value="DnaJ"/>
    <property type="match status" value="1"/>
</dbReference>
<dbReference type="STRING" id="100816.A0A175WBR9"/>
<dbReference type="VEuPathDB" id="FungiDB:MMYC01_202786"/>
<accession>A0A175WBR9</accession>
<dbReference type="Proteomes" id="UP000078237">
    <property type="component" value="Unassembled WGS sequence"/>
</dbReference>
<evidence type="ECO:0000313" key="6">
    <source>
        <dbReference type="Proteomes" id="UP000078237"/>
    </source>
</evidence>
<dbReference type="Pfam" id="PF00226">
    <property type="entry name" value="DnaJ"/>
    <property type="match status" value="1"/>
</dbReference>
<dbReference type="EMBL" id="LCTW02000043">
    <property type="protein sequence ID" value="KXX81065.1"/>
    <property type="molecule type" value="Genomic_DNA"/>
</dbReference>
<dbReference type="PROSITE" id="PS00636">
    <property type="entry name" value="DNAJ_1"/>
    <property type="match status" value="1"/>
</dbReference>
<keyword evidence="3" id="KW-0812">Transmembrane</keyword>
<dbReference type="CDD" id="cd06257">
    <property type="entry name" value="DnaJ"/>
    <property type="match status" value="1"/>
</dbReference>
<feature type="compositionally biased region" description="Basic and acidic residues" evidence="2">
    <location>
        <begin position="55"/>
        <end position="65"/>
    </location>
</feature>